<dbReference type="EMBL" id="VLKZ01000015">
    <property type="protein sequence ID" value="TWI52959.1"/>
    <property type="molecule type" value="Genomic_DNA"/>
</dbReference>
<name>A0A562Q898_9BACI</name>
<comment type="caution">
    <text evidence="1">The sequence shown here is derived from an EMBL/GenBank/DDBJ whole genome shotgun (WGS) entry which is preliminary data.</text>
</comment>
<evidence type="ECO:0000313" key="1">
    <source>
        <dbReference type="EMBL" id="TWI52959.1"/>
    </source>
</evidence>
<dbReference type="Proteomes" id="UP000315711">
    <property type="component" value="Unassembled WGS sequence"/>
</dbReference>
<keyword evidence="2" id="KW-1185">Reference proteome</keyword>
<dbReference type="PROSITE" id="PS51257">
    <property type="entry name" value="PROKAR_LIPOPROTEIN"/>
    <property type="match status" value="1"/>
</dbReference>
<accession>A0A562Q898</accession>
<reference evidence="1 2" key="1">
    <citation type="journal article" date="2015" name="Stand. Genomic Sci.">
        <title>Genomic Encyclopedia of Bacterial and Archaeal Type Strains, Phase III: the genomes of soil and plant-associated and newly described type strains.</title>
        <authorList>
            <person name="Whitman W.B."/>
            <person name="Woyke T."/>
            <person name="Klenk H.P."/>
            <person name="Zhou Y."/>
            <person name="Lilburn T.G."/>
            <person name="Beck B.J."/>
            <person name="De Vos P."/>
            <person name="Vandamme P."/>
            <person name="Eisen J.A."/>
            <person name="Garrity G."/>
            <person name="Hugenholtz P."/>
            <person name="Kyrpides N.C."/>
        </authorList>
    </citation>
    <scope>NUCLEOTIDE SEQUENCE [LARGE SCALE GENOMIC DNA]</scope>
    <source>
        <strain evidence="1 2">CGMCC 1.10116</strain>
    </source>
</reference>
<proteinExistence type="predicted"/>
<evidence type="ECO:0008006" key="3">
    <source>
        <dbReference type="Google" id="ProtNLM"/>
    </source>
</evidence>
<organism evidence="1 2">
    <name type="scientific">Halalkalibacter nanhaiisediminis</name>
    <dbReference type="NCBI Taxonomy" id="688079"/>
    <lineage>
        <taxon>Bacteria</taxon>
        <taxon>Bacillati</taxon>
        <taxon>Bacillota</taxon>
        <taxon>Bacilli</taxon>
        <taxon>Bacillales</taxon>
        <taxon>Bacillaceae</taxon>
        <taxon>Halalkalibacter</taxon>
    </lineage>
</organism>
<dbReference type="RefSeq" id="WP_144451734.1">
    <property type="nucleotide sequence ID" value="NZ_VLKZ01000015.1"/>
</dbReference>
<gene>
    <name evidence="1" type="ORF">IQ10_03568</name>
</gene>
<evidence type="ECO:0000313" key="2">
    <source>
        <dbReference type="Proteomes" id="UP000315711"/>
    </source>
</evidence>
<dbReference type="AlphaFoldDB" id="A0A562Q898"/>
<sequence>MEKRVCYLILCFSFLILVGCNNNISGEEIATINEIDIELNELEGSVNGEHVNFQLKNNSDGNIIINNIFISNPIEVNDSSKENQYQVQIGGINYQKINAGENEYFSGYLPDEGRTKGDEINRDKVQIKVEGYLESVKEGNEFSIITIK</sequence>
<protein>
    <recommendedName>
        <fullName evidence="3">Lipoprotein</fullName>
    </recommendedName>
</protein>